<protein>
    <submittedName>
        <fullName evidence="1">Uncharacterized protein</fullName>
    </submittedName>
</protein>
<dbReference type="EMBL" id="JAAAIP010000067">
    <property type="protein sequence ID" value="KAG0326993.1"/>
    <property type="molecule type" value="Genomic_DNA"/>
</dbReference>
<dbReference type="Proteomes" id="UP000738325">
    <property type="component" value="Unassembled WGS sequence"/>
</dbReference>
<name>A0A9P6RTV5_9FUNG</name>
<proteinExistence type="predicted"/>
<comment type="caution">
    <text evidence="1">The sequence shown here is derived from an EMBL/GenBank/DDBJ whole genome shotgun (WGS) entry which is preliminary data.</text>
</comment>
<evidence type="ECO:0000313" key="2">
    <source>
        <dbReference type="Proteomes" id="UP000738325"/>
    </source>
</evidence>
<evidence type="ECO:0000313" key="1">
    <source>
        <dbReference type="EMBL" id="KAG0326993.1"/>
    </source>
</evidence>
<accession>A0A9P6RTV5</accession>
<gene>
    <name evidence="1" type="ORF">BGZ99_008543</name>
</gene>
<dbReference type="OrthoDB" id="2416578at2759"/>
<keyword evidence="2" id="KW-1185">Reference proteome</keyword>
<dbReference type="AlphaFoldDB" id="A0A9P6RTV5"/>
<organism evidence="1 2">
    <name type="scientific">Dissophora globulifera</name>
    <dbReference type="NCBI Taxonomy" id="979702"/>
    <lineage>
        <taxon>Eukaryota</taxon>
        <taxon>Fungi</taxon>
        <taxon>Fungi incertae sedis</taxon>
        <taxon>Mucoromycota</taxon>
        <taxon>Mortierellomycotina</taxon>
        <taxon>Mortierellomycetes</taxon>
        <taxon>Mortierellales</taxon>
        <taxon>Mortierellaceae</taxon>
        <taxon>Dissophora</taxon>
    </lineage>
</organism>
<reference evidence="1" key="1">
    <citation type="journal article" date="2020" name="Fungal Divers.">
        <title>Resolving the Mortierellaceae phylogeny through synthesis of multi-gene phylogenetics and phylogenomics.</title>
        <authorList>
            <person name="Vandepol N."/>
            <person name="Liber J."/>
            <person name="Desiro A."/>
            <person name="Na H."/>
            <person name="Kennedy M."/>
            <person name="Barry K."/>
            <person name="Grigoriev I.V."/>
            <person name="Miller A.N."/>
            <person name="O'Donnell K."/>
            <person name="Stajich J.E."/>
            <person name="Bonito G."/>
        </authorList>
    </citation>
    <scope>NUCLEOTIDE SEQUENCE</scope>
    <source>
        <strain evidence="1">REB-010B</strain>
    </source>
</reference>
<sequence length="126" mass="13771">MAAEVRLANTPITDLDPTLTKDILYARLADILNKNDIDEIGFLPFLPDEKDTVVSEQQQAGKGTSSTYPFVVQEHGTKLGIPIYCWVPILDAASAVLKDAIFAVKRGNEASQLEDGRWWADPGIVG</sequence>